<protein>
    <submittedName>
        <fullName evidence="1">Uncharacterized protein</fullName>
    </submittedName>
</protein>
<dbReference type="SUPFAM" id="SSF47266">
    <property type="entry name" value="4-helical cytokines"/>
    <property type="match status" value="1"/>
</dbReference>
<dbReference type="EMBL" id="GBXM01029645">
    <property type="protein sequence ID" value="JAH78932.1"/>
    <property type="molecule type" value="Transcribed_RNA"/>
</dbReference>
<accession>A0A0E9VLJ9</accession>
<name>A0A0E9VLJ9_ANGAN</name>
<dbReference type="AlphaFoldDB" id="A0A0E9VLJ9"/>
<reference evidence="1" key="1">
    <citation type="submission" date="2014-11" db="EMBL/GenBank/DDBJ databases">
        <authorList>
            <person name="Amaro Gonzalez C."/>
        </authorList>
    </citation>
    <scope>NUCLEOTIDE SEQUENCE</scope>
</reference>
<proteinExistence type="predicted"/>
<reference evidence="1" key="2">
    <citation type="journal article" date="2015" name="Fish Shellfish Immunol.">
        <title>Early steps in the European eel (Anguilla anguilla)-Vibrio vulnificus interaction in the gills: Role of the RtxA13 toxin.</title>
        <authorList>
            <person name="Callol A."/>
            <person name="Pajuelo D."/>
            <person name="Ebbesson L."/>
            <person name="Teles M."/>
            <person name="MacKenzie S."/>
            <person name="Amaro C."/>
        </authorList>
    </citation>
    <scope>NUCLEOTIDE SEQUENCE</scope>
</reference>
<dbReference type="InterPro" id="IPR009079">
    <property type="entry name" value="4_helix_cytokine-like_core"/>
</dbReference>
<evidence type="ECO:0000313" key="1">
    <source>
        <dbReference type="EMBL" id="JAH78932.1"/>
    </source>
</evidence>
<organism evidence="1">
    <name type="scientific">Anguilla anguilla</name>
    <name type="common">European freshwater eel</name>
    <name type="synonym">Muraena anguilla</name>
    <dbReference type="NCBI Taxonomy" id="7936"/>
    <lineage>
        <taxon>Eukaryota</taxon>
        <taxon>Metazoa</taxon>
        <taxon>Chordata</taxon>
        <taxon>Craniata</taxon>
        <taxon>Vertebrata</taxon>
        <taxon>Euteleostomi</taxon>
        <taxon>Actinopterygii</taxon>
        <taxon>Neopterygii</taxon>
        <taxon>Teleostei</taxon>
        <taxon>Anguilliformes</taxon>
        <taxon>Anguillidae</taxon>
        <taxon>Anguilla</taxon>
    </lineage>
</organism>
<dbReference type="Gene3D" id="1.20.1250.70">
    <property type="entry name" value="Interleukin-15/Interleukin-21"/>
    <property type="match status" value="1"/>
</dbReference>
<sequence>MESYVCNGTYSSTTNNKDRSENCFIYELDNIEKACCTTIGDTICHSVNELVYDVRRHAKTFYESNNYTRSSCEGFEPKTLKDYIKAFRSLVQHKIDIAAQYQMS</sequence>